<sequence length="462" mass="52962">MHRRTPQSCLGVGSDRSKEAVGMMALHEALRSVCLTTDWTYSVFWTIRPRPRLRGGNGCKVGDDNGSLMLMWEDGFCRGRVTDCLEEIDREDPVRKAFSKMSIQLYNYGEGWVLGRLMGKVASDKCHKWVFKEPTECEPNISNYWQSSFDALPTEWTDQFDSGIQDAKTGDERATDGDRLEWAMNGRRTVKDSDERRRPTNADETMSQNDERKRRDCWWAILWIPEDLHFVLRMRHTFESLGYQSGFYLSQLFSSNRNANSSSPIPTKQPPILTRPPQPIFNWASRPLASSTSLLSSPSFQNSARMGFPQTKDETHMFLLPHSSENRMEEMMGDHETDIKWPNGLSFFNALTGRADDAKLLFNPEGMGNNLEHHHHHHHPNHHHPSSNISDGPNPNEFLSLDSHQDSVRKMENKFKRSFTLPARMASSSSSTSLDHHSVHNAMEYKNSEGGMYPDVMETFLE</sequence>
<accession>A0A834LNM8</accession>
<evidence type="ECO:0000256" key="3">
    <source>
        <dbReference type="SAM" id="MobiDB-lite"/>
    </source>
</evidence>
<keyword evidence="2" id="KW-0804">Transcription</keyword>
<dbReference type="InterPro" id="IPR044170">
    <property type="entry name" value="RSS3-like"/>
</dbReference>
<name>A0A834LNM8_RHOSS</name>
<organism evidence="5 6">
    <name type="scientific">Rhododendron simsii</name>
    <name type="common">Sims's rhododendron</name>
    <dbReference type="NCBI Taxonomy" id="118357"/>
    <lineage>
        <taxon>Eukaryota</taxon>
        <taxon>Viridiplantae</taxon>
        <taxon>Streptophyta</taxon>
        <taxon>Embryophyta</taxon>
        <taxon>Tracheophyta</taxon>
        <taxon>Spermatophyta</taxon>
        <taxon>Magnoliopsida</taxon>
        <taxon>eudicotyledons</taxon>
        <taxon>Gunneridae</taxon>
        <taxon>Pentapetalae</taxon>
        <taxon>asterids</taxon>
        <taxon>Ericales</taxon>
        <taxon>Ericaceae</taxon>
        <taxon>Ericoideae</taxon>
        <taxon>Rhodoreae</taxon>
        <taxon>Rhododendron</taxon>
    </lineage>
</organism>
<dbReference type="PANTHER" id="PTHR47375:SF1">
    <property type="entry name" value="GB|AAF34833.1"/>
    <property type="match status" value="1"/>
</dbReference>
<dbReference type="Pfam" id="PF14215">
    <property type="entry name" value="bHLH-MYC_N"/>
    <property type="match status" value="1"/>
</dbReference>
<feature type="compositionally biased region" description="Basic residues" evidence="3">
    <location>
        <begin position="373"/>
        <end position="385"/>
    </location>
</feature>
<dbReference type="EMBL" id="WJXA01000004">
    <property type="protein sequence ID" value="KAF7146439.1"/>
    <property type="molecule type" value="Genomic_DNA"/>
</dbReference>
<dbReference type="InterPro" id="IPR025610">
    <property type="entry name" value="MYC/MYB_N"/>
</dbReference>
<protein>
    <recommendedName>
        <fullName evidence="4">Transcription factor MYC/MYB N-terminal domain-containing protein</fullName>
    </recommendedName>
</protein>
<feature type="compositionally biased region" description="Basic and acidic residues" evidence="3">
    <location>
        <begin position="189"/>
        <end position="201"/>
    </location>
</feature>
<dbReference type="OrthoDB" id="1922567at2759"/>
<evidence type="ECO:0000256" key="2">
    <source>
        <dbReference type="ARBA" id="ARBA00023163"/>
    </source>
</evidence>
<reference evidence="5" key="1">
    <citation type="submission" date="2019-11" db="EMBL/GenBank/DDBJ databases">
        <authorList>
            <person name="Liu Y."/>
            <person name="Hou J."/>
            <person name="Li T.-Q."/>
            <person name="Guan C.-H."/>
            <person name="Wu X."/>
            <person name="Wu H.-Z."/>
            <person name="Ling F."/>
            <person name="Zhang R."/>
            <person name="Shi X.-G."/>
            <person name="Ren J.-P."/>
            <person name="Chen E.-F."/>
            <person name="Sun J.-M."/>
        </authorList>
    </citation>
    <scope>NUCLEOTIDE SEQUENCE</scope>
    <source>
        <strain evidence="5">Adult_tree_wgs_1</strain>
        <tissue evidence="5">Leaves</tissue>
    </source>
</reference>
<evidence type="ECO:0000256" key="1">
    <source>
        <dbReference type="ARBA" id="ARBA00023015"/>
    </source>
</evidence>
<gene>
    <name evidence="5" type="ORF">RHSIM_Rhsim04G0022400</name>
</gene>
<dbReference type="PANTHER" id="PTHR47375">
    <property type="entry name" value="GB|AAF34833.1"/>
    <property type="match status" value="1"/>
</dbReference>
<feature type="domain" description="Transcription factor MYC/MYB N-terminal" evidence="4">
    <location>
        <begin position="26"/>
        <end position="135"/>
    </location>
</feature>
<proteinExistence type="predicted"/>
<keyword evidence="6" id="KW-1185">Reference proteome</keyword>
<evidence type="ECO:0000313" key="5">
    <source>
        <dbReference type="EMBL" id="KAF7146439.1"/>
    </source>
</evidence>
<keyword evidence="1" id="KW-0805">Transcription regulation</keyword>
<dbReference type="Proteomes" id="UP000626092">
    <property type="component" value="Unassembled WGS sequence"/>
</dbReference>
<evidence type="ECO:0000259" key="4">
    <source>
        <dbReference type="Pfam" id="PF14215"/>
    </source>
</evidence>
<feature type="region of interest" description="Disordered" evidence="3">
    <location>
        <begin position="365"/>
        <end position="401"/>
    </location>
</feature>
<dbReference type="AlphaFoldDB" id="A0A834LNM8"/>
<evidence type="ECO:0000313" key="6">
    <source>
        <dbReference type="Proteomes" id="UP000626092"/>
    </source>
</evidence>
<comment type="caution">
    <text evidence="5">The sequence shown here is derived from an EMBL/GenBank/DDBJ whole genome shotgun (WGS) entry which is preliminary data.</text>
</comment>
<feature type="region of interest" description="Disordered" evidence="3">
    <location>
        <begin position="185"/>
        <end position="209"/>
    </location>
</feature>